<accession>A0A7E4VT21</accession>
<reference evidence="1" key="1">
    <citation type="journal article" date="2013" name="Genetics">
        <title>The draft genome and transcriptome of Panagrellus redivivus are shaped by the harsh demands of a free-living lifestyle.</title>
        <authorList>
            <person name="Srinivasan J."/>
            <person name="Dillman A.R."/>
            <person name="Macchietto M.G."/>
            <person name="Heikkinen L."/>
            <person name="Lakso M."/>
            <person name="Fracchia K.M."/>
            <person name="Antoshechkin I."/>
            <person name="Mortazavi A."/>
            <person name="Wong G."/>
            <person name="Sternberg P.W."/>
        </authorList>
    </citation>
    <scope>NUCLEOTIDE SEQUENCE [LARGE SCALE GENOMIC DNA]</scope>
    <source>
        <strain evidence="1">MT8872</strain>
    </source>
</reference>
<dbReference type="AlphaFoldDB" id="A0A7E4VT21"/>
<dbReference type="Proteomes" id="UP000492821">
    <property type="component" value="Unassembled WGS sequence"/>
</dbReference>
<organism evidence="1 2">
    <name type="scientific">Panagrellus redivivus</name>
    <name type="common">Microworm</name>
    <dbReference type="NCBI Taxonomy" id="6233"/>
    <lineage>
        <taxon>Eukaryota</taxon>
        <taxon>Metazoa</taxon>
        <taxon>Ecdysozoa</taxon>
        <taxon>Nematoda</taxon>
        <taxon>Chromadorea</taxon>
        <taxon>Rhabditida</taxon>
        <taxon>Tylenchina</taxon>
        <taxon>Panagrolaimomorpha</taxon>
        <taxon>Panagrolaimoidea</taxon>
        <taxon>Panagrolaimidae</taxon>
        <taxon>Panagrellus</taxon>
    </lineage>
</organism>
<proteinExistence type="predicted"/>
<name>A0A7E4VT21_PANRE</name>
<sequence length="408" mass="45826">MVVEVIHNGCCSGNGFCNLQAGLTSNIQRCILSFGENQETSGCAIIFYRANNQWVRSSTVWFDMEKSKLIHLYTSETATTIYNVSLAFLVNKNVATSCPEQTHRYSRQYYAITCAARSCDYDFNDFFFSFLHESIINRAIDESTVPRCEAGNMLLTTDNITLDQLPLLTNTTRVIGIYCKLDLRISVIRNKKTVDVSFGPAFPMTPECNTHEGHFEDLKLTCCYEGSSNMTHVEPACHYSTILSVVRAMFSKAKSGDEGLVTLDPVEPTPQNIRQGVYEHADLCEQSHIGHVGKVSRRCYPGGHGCFHLNGLTDTNDAVIASCIGRAEKYVATHDDAFDQYHEALICLVEEAQGKCHLVHSGSRQMYLCCCKATVIRNNIARCEVDSNMLFNTHKYEVKYVESFKDNY</sequence>
<protein>
    <submittedName>
        <fullName evidence="2">Phlebovirus_G2 domain-containing protein</fullName>
    </submittedName>
</protein>
<evidence type="ECO:0000313" key="2">
    <source>
        <dbReference type="WBParaSite" id="Pan_g2860.t1"/>
    </source>
</evidence>
<evidence type="ECO:0000313" key="1">
    <source>
        <dbReference type="Proteomes" id="UP000492821"/>
    </source>
</evidence>
<reference evidence="2" key="2">
    <citation type="submission" date="2020-10" db="UniProtKB">
        <authorList>
            <consortium name="WormBaseParasite"/>
        </authorList>
    </citation>
    <scope>IDENTIFICATION</scope>
</reference>
<keyword evidence="1" id="KW-1185">Reference proteome</keyword>
<dbReference type="WBParaSite" id="Pan_g2860.t1">
    <property type="protein sequence ID" value="Pan_g2860.t1"/>
    <property type="gene ID" value="Pan_g2860"/>
</dbReference>